<name>A0A084JUB6_NONUL</name>
<dbReference type="Proteomes" id="UP000028531">
    <property type="component" value="Unassembled WGS sequence"/>
</dbReference>
<feature type="signal peptide" evidence="3">
    <location>
        <begin position="1"/>
        <end position="20"/>
    </location>
</feature>
<evidence type="ECO:0000259" key="4">
    <source>
        <dbReference type="Pfam" id="PF01551"/>
    </source>
</evidence>
<dbReference type="SUPFAM" id="SSF51261">
    <property type="entry name" value="Duplicated hybrid motif"/>
    <property type="match status" value="1"/>
</dbReference>
<dbReference type="Pfam" id="PF01551">
    <property type="entry name" value="Peptidase_M23"/>
    <property type="match status" value="1"/>
</dbReference>
<dbReference type="CDD" id="cd12797">
    <property type="entry name" value="M23_peptidase"/>
    <property type="match status" value="1"/>
</dbReference>
<dbReference type="InterPro" id="IPR011055">
    <property type="entry name" value="Dup_hybrid_motif"/>
</dbReference>
<feature type="chain" id="PRO_5001777720" evidence="3">
    <location>
        <begin position="21"/>
        <end position="401"/>
    </location>
</feature>
<proteinExistence type="predicted"/>
<feature type="domain" description="M23ase beta-sheet core" evidence="4">
    <location>
        <begin position="303"/>
        <end position="394"/>
    </location>
</feature>
<gene>
    <name evidence="5" type="ORF">IL45_10400</name>
    <name evidence="6" type="ORF">LY02_00605</name>
</gene>
<evidence type="ECO:0000256" key="1">
    <source>
        <dbReference type="ARBA" id="ARBA00022729"/>
    </source>
</evidence>
<dbReference type="EMBL" id="PVNA01000001">
    <property type="protein sequence ID" value="PRX15388.1"/>
    <property type="molecule type" value="Genomic_DNA"/>
</dbReference>
<dbReference type="AlphaFoldDB" id="A0A084JUB6"/>
<dbReference type="GO" id="GO:0004222">
    <property type="term" value="F:metalloendopeptidase activity"/>
    <property type="evidence" value="ECO:0007669"/>
    <property type="project" value="TreeGrafter"/>
</dbReference>
<dbReference type="RefSeq" id="WP_036583500.1">
    <property type="nucleotide sequence ID" value="NZ_JPJI01000032.1"/>
</dbReference>
<dbReference type="EMBL" id="JPJI01000032">
    <property type="protein sequence ID" value="KEZ92550.1"/>
    <property type="molecule type" value="Genomic_DNA"/>
</dbReference>
<dbReference type="InterPro" id="IPR050570">
    <property type="entry name" value="Cell_wall_metabolism_enzyme"/>
</dbReference>
<evidence type="ECO:0000256" key="2">
    <source>
        <dbReference type="SAM" id="Coils"/>
    </source>
</evidence>
<dbReference type="InterPro" id="IPR016047">
    <property type="entry name" value="M23ase_b-sheet_dom"/>
</dbReference>
<feature type="coiled-coil region" evidence="2">
    <location>
        <begin position="155"/>
        <end position="238"/>
    </location>
</feature>
<evidence type="ECO:0000313" key="7">
    <source>
        <dbReference type="Proteomes" id="UP000028531"/>
    </source>
</evidence>
<feature type="coiled-coil region" evidence="2">
    <location>
        <begin position="17"/>
        <end position="51"/>
    </location>
</feature>
<dbReference type="PANTHER" id="PTHR21666:SF289">
    <property type="entry name" value="L-ALA--D-GLU ENDOPEPTIDASE"/>
    <property type="match status" value="1"/>
</dbReference>
<feature type="coiled-coil region" evidence="2">
    <location>
        <begin position="87"/>
        <end position="114"/>
    </location>
</feature>
<evidence type="ECO:0000313" key="6">
    <source>
        <dbReference type="EMBL" id="PRX15388.1"/>
    </source>
</evidence>
<keyword evidence="1 3" id="KW-0732">Signal</keyword>
<protein>
    <submittedName>
        <fullName evidence="5">Peptidase M23B</fullName>
    </submittedName>
    <submittedName>
        <fullName evidence="6">Septal ring factor EnvC (AmiA/AmiB activator)</fullName>
    </submittedName>
</protein>
<evidence type="ECO:0000313" key="8">
    <source>
        <dbReference type="Proteomes" id="UP000239997"/>
    </source>
</evidence>
<dbReference type="Proteomes" id="UP000239997">
    <property type="component" value="Unassembled WGS sequence"/>
</dbReference>
<keyword evidence="2" id="KW-0175">Coiled coil</keyword>
<organism evidence="5 7">
    <name type="scientific">Nonlabens ulvanivorans</name>
    <name type="common">Persicivirga ulvanivorans</name>
    <dbReference type="NCBI Taxonomy" id="906888"/>
    <lineage>
        <taxon>Bacteria</taxon>
        <taxon>Pseudomonadati</taxon>
        <taxon>Bacteroidota</taxon>
        <taxon>Flavobacteriia</taxon>
        <taxon>Flavobacteriales</taxon>
        <taxon>Flavobacteriaceae</taxon>
        <taxon>Nonlabens</taxon>
    </lineage>
</organism>
<reference evidence="5 7" key="1">
    <citation type="submission" date="2014-07" db="EMBL/GenBank/DDBJ databases">
        <title>Draft genome sequence of Nonlabens ulvanivorans, an ulvan degrading bacterium.</title>
        <authorList>
            <person name="Kopel M."/>
            <person name="Helbert W."/>
            <person name="Henrissat B."/>
            <person name="Doniger T."/>
            <person name="Banin E."/>
        </authorList>
    </citation>
    <scope>NUCLEOTIDE SEQUENCE [LARGE SCALE GENOMIC DNA]</scope>
    <source>
        <strain evidence="5 7">PLR</strain>
    </source>
</reference>
<evidence type="ECO:0000256" key="3">
    <source>
        <dbReference type="SAM" id="SignalP"/>
    </source>
</evidence>
<dbReference type="OrthoDB" id="9815884at2"/>
<dbReference type="Gene3D" id="6.10.250.3150">
    <property type="match status" value="1"/>
</dbReference>
<keyword evidence="8" id="KW-1185">Reference proteome</keyword>
<comment type="caution">
    <text evidence="5">The sequence shown here is derived from an EMBL/GenBank/DDBJ whole genome shotgun (WGS) entry which is preliminary data.</text>
</comment>
<sequence length="401" mass="45703">MGRKSLLFTILFLSFAFAKAQSEKAQLEAKKARIQAEINQFSRLLSNVKKESKTMVLLVETIDKKIASTQELINITNKQANLITRSIKKNTDENTKLKKEIKTQKEEYARMIVKAYKSKNEQSRLMFLLSSEDFLQAYKRVQYLKSYADYRKKQADEITAKSMRLEQINKDLQEEKKQKQEVLKINKQQRIALQKDKQEQENLLAVVKQDEKKYSKEIREASKERAIINRQIQKLIEADIAASNKGKTGAVKGKFYLSPEAKVLANNFKSNKGKLPYPVDEFIISRKYGDQPHPVLAGIKIASNGLRFQAPSNSPAKAIFTGEVVRVQKAANGILSVYIRHGNYTSVYGNLKSVVVQKGDQIKTEDIIGTVFTDNSGVTELRFVLMEDSHTVDPAGWLLRF</sequence>
<reference evidence="6 8" key="2">
    <citation type="submission" date="2018-03" db="EMBL/GenBank/DDBJ databases">
        <title>Genomic Encyclopedia of Archaeal and Bacterial Type Strains, Phase II (KMG-II): from individual species to whole genera.</title>
        <authorList>
            <person name="Goeker M."/>
        </authorList>
    </citation>
    <scope>NUCLEOTIDE SEQUENCE [LARGE SCALE GENOMIC DNA]</scope>
    <source>
        <strain evidence="6 8">DSM 22727</strain>
    </source>
</reference>
<accession>A0A084JUB6</accession>
<evidence type="ECO:0000313" key="5">
    <source>
        <dbReference type="EMBL" id="KEZ92550.1"/>
    </source>
</evidence>
<dbReference type="PANTHER" id="PTHR21666">
    <property type="entry name" value="PEPTIDASE-RELATED"/>
    <property type="match status" value="1"/>
</dbReference>
<dbReference type="Gene3D" id="2.70.70.10">
    <property type="entry name" value="Glucose Permease (Domain IIA)"/>
    <property type="match status" value="1"/>
</dbReference>